<accession>A0A7C4JJW9</accession>
<sequence length="135" mass="15356">MVPIAPPPSSNQRCSLGHPNSYKYCRFNKYMLKCELCEDLYAEFRCRSCGRYVCEKHFDKGRGICIACVESGCNICFKYLAIGICALCKRMVCSGCSIDIDGVRRICVYCLIKSSLEYQSIRSKMQRDKKLTIGT</sequence>
<evidence type="ECO:0008006" key="3">
    <source>
        <dbReference type="Google" id="ProtNLM"/>
    </source>
</evidence>
<organism evidence="2">
    <name type="scientific">Ignisphaera aggregans</name>
    <dbReference type="NCBI Taxonomy" id="334771"/>
    <lineage>
        <taxon>Archaea</taxon>
        <taxon>Thermoproteota</taxon>
        <taxon>Thermoprotei</taxon>
        <taxon>Desulfurococcales</taxon>
        <taxon>Desulfurococcaceae</taxon>
        <taxon>Ignisphaera</taxon>
    </lineage>
</organism>
<name>A0A7C4JJW9_9CREN</name>
<evidence type="ECO:0000313" key="2">
    <source>
        <dbReference type="EMBL" id="HGQ64315.1"/>
    </source>
</evidence>
<protein>
    <recommendedName>
        <fullName evidence="3">B box-type domain-containing protein</fullName>
    </recommendedName>
</protein>
<evidence type="ECO:0000313" key="1">
    <source>
        <dbReference type="EMBL" id="HGQ35984.1"/>
    </source>
</evidence>
<dbReference type="EMBL" id="DTCK01000034">
    <property type="protein sequence ID" value="HGQ35984.1"/>
    <property type="molecule type" value="Genomic_DNA"/>
</dbReference>
<proteinExistence type="predicted"/>
<dbReference type="EMBL" id="DTBD01000025">
    <property type="protein sequence ID" value="HGQ64315.1"/>
    <property type="molecule type" value="Genomic_DNA"/>
</dbReference>
<gene>
    <name evidence="2" type="ORF">ENU08_03630</name>
    <name evidence="1" type="ORF">ENU41_04830</name>
</gene>
<comment type="caution">
    <text evidence="2">The sequence shown here is derived from an EMBL/GenBank/DDBJ whole genome shotgun (WGS) entry which is preliminary data.</text>
</comment>
<reference evidence="2" key="1">
    <citation type="journal article" date="2020" name="mSystems">
        <title>Genome- and Community-Level Interaction Insights into Carbon Utilization and Element Cycling Functions of Hydrothermarchaeota in Hydrothermal Sediment.</title>
        <authorList>
            <person name="Zhou Z."/>
            <person name="Liu Y."/>
            <person name="Xu W."/>
            <person name="Pan J."/>
            <person name="Luo Z.H."/>
            <person name="Li M."/>
        </authorList>
    </citation>
    <scope>NUCLEOTIDE SEQUENCE [LARGE SCALE GENOMIC DNA]</scope>
    <source>
        <strain evidence="2">SpSt-637</strain>
        <strain evidence="1">SpSt-667</strain>
    </source>
</reference>
<dbReference type="AlphaFoldDB" id="A0A7C4JJW9"/>